<sequence length="300" mass="31612">MQLYGVANSPCVKSAADAPAGAMSPRLGGIETDGSDEMVENGPRESWIHLAPTPCGCPVREQFEVAPAGGSIHPAHAPHPYTTHVQVFRSEEDETGLDGWIPGDVAARIDGTRYSVTAAAPDALALAATLFIPGCFEIKVHVFALDAAGAEPGDAVLAHTLNYVMRSVASAAVTLTGAGGCTLAMGSNGRRVLRLSPTSPCARVSLLGPQLAPVEVRVVLVWDSDEAPPPARTLALTATGGLETIVELRSKAPAVLLPLVVLEPWRARAPTSAEWTPGLQRMDLIIPRYNYTERIELQFG</sequence>
<proteinExistence type="predicted"/>
<evidence type="ECO:0000313" key="1">
    <source>
        <dbReference type="EMBL" id="KNC51559.1"/>
    </source>
</evidence>
<evidence type="ECO:0000313" key="2">
    <source>
        <dbReference type="Proteomes" id="UP000054408"/>
    </source>
</evidence>
<organism evidence="1 2">
    <name type="scientific">Thecamonas trahens ATCC 50062</name>
    <dbReference type="NCBI Taxonomy" id="461836"/>
    <lineage>
        <taxon>Eukaryota</taxon>
        <taxon>Apusozoa</taxon>
        <taxon>Apusomonadida</taxon>
        <taxon>Apusomonadidae</taxon>
        <taxon>Thecamonas</taxon>
    </lineage>
</organism>
<dbReference type="RefSeq" id="XP_013755961.1">
    <property type="nucleotide sequence ID" value="XM_013900507.1"/>
</dbReference>
<dbReference type="GeneID" id="25566375"/>
<reference evidence="1 2" key="1">
    <citation type="submission" date="2010-05" db="EMBL/GenBank/DDBJ databases">
        <title>The Genome Sequence of Thecamonas trahens ATCC 50062.</title>
        <authorList>
            <consortium name="The Broad Institute Genome Sequencing Platform"/>
            <person name="Russ C."/>
            <person name="Cuomo C."/>
            <person name="Shea T."/>
            <person name="Young S.K."/>
            <person name="Zeng Q."/>
            <person name="Koehrsen M."/>
            <person name="Haas B."/>
            <person name="Borodovsky M."/>
            <person name="Guigo R."/>
            <person name="Alvarado L."/>
            <person name="Berlin A."/>
            <person name="Bochicchio J."/>
            <person name="Borenstein D."/>
            <person name="Chapman S."/>
            <person name="Chen Z."/>
            <person name="Freedman E."/>
            <person name="Gellesch M."/>
            <person name="Goldberg J."/>
            <person name="Griggs A."/>
            <person name="Gujja S."/>
            <person name="Heilman E."/>
            <person name="Heiman D."/>
            <person name="Hepburn T."/>
            <person name="Howarth C."/>
            <person name="Jen D."/>
            <person name="Larson L."/>
            <person name="Mehta T."/>
            <person name="Park D."/>
            <person name="Pearson M."/>
            <person name="Roberts A."/>
            <person name="Saif S."/>
            <person name="Shenoy N."/>
            <person name="Sisk P."/>
            <person name="Stolte C."/>
            <person name="Sykes S."/>
            <person name="Thomson T."/>
            <person name="Walk T."/>
            <person name="White J."/>
            <person name="Yandava C."/>
            <person name="Burger G."/>
            <person name="Gray M.W."/>
            <person name="Holland P.W.H."/>
            <person name="King N."/>
            <person name="Lang F.B.F."/>
            <person name="Roger A.J."/>
            <person name="Ruiz-Trillo I."/>
            <person name="Lander E."/>
            <person name="Nusbaum C."/>
        </authorList>
    </citation>
    <scope>NUCLEOTIDE SEQUENCE [LARGE SCALE GENOMIC DNA]</scope>
    <source>
        <strain evidence="1 2">ATCC 50062</strain>
    </source>
</reference>
<keyword evidence="2" id="KW-1185">Reference proteome</keyword>
<protein>
    <submittedName>
        <fullName evidence="1">Uncharacterized protein</fullName>
    </submittedName>
</protein>
<gene>
    <name evidence="1" type="ORF">AMSG_07459</name>
</gene>
<dbReference type="Proteomes" id="UP000054408">
    <property type="component" value="Unassembled WGS sequence"/>
</dbReference>
<accession>A0A0L0DGV8</accession>
<dbReference type="AlphaFoldDB" id="A0A0L0DGV8"/>
<name>A0A0L0DGV8_THETB</name>
<dbReference type="EMBL" id="GL349468">
    <property type="protein sequence ID" value="KNC51559.1"/>
    <property type="molecule type" value="Genomic_DNA"/>
</dbReference>